<protein>
    <submittedName>
        <fullName evidence="9">Multidrug ABC transporter substrate-binding protein</fullName>
    </submittedName>
</protein>
<dbReference type="InterPro" id="IPR050250">
    <property type="entry name" value="Macrolide_Exporter_MacB"/>
</dbReference>
<evidence type="ECO:0000259" key="7">
    <source>
        <dbReference type="Pfam" id="PF02687"/>
    </source>
</evidence>
<feature type="transmembrane region" description="Helical" evidence="6">
    <location>
        <begin position="715"/>
        <end position="735"/>
    </location>
</feature>
<dbReference type="InterPro" id="IPR003838">
    <property type="entry name" value="ABC3_permease_C"/>
</dbReference>
<comment type="subcellular location">
    <subcellularLocation>
        <location evidence="1">Cell membrane</location>
        <topology evidence="1">Multi-pass membrane protein</topology>
    </subcellularLocation>
</comment>
<evidence type="ECO:0000256" key="5">
    <source>
        <dbReference type="ARBA" id="ARBA00023136"/>
    </source>
</evidence>
<evidence type="ECO:0000256" key="1">
    <source>
        <dbReference type="ARBA" id="ARBA00004651"/>
    </source>
</evidence>
<dbReference type="PANTHER" id="PTHR30572">
    <property type="entry name" value="MEMBRANE COMPONENT OF TRANSPORTER-RELATED"/>
    <property type="match status" value="1"/>
</dbReference>
<dbReference type="PANTHER" id="PTHR30572:SF18">
    <property type="entry name" value="ABC-TYPE MACROLIDE FAMILY EXPORT SYSTEM PERMEASE COMPONENT 2"/>
    <property type="match status" value="1"/>
</dbReference>
<keyword evidence="5 6" id="KW-0472">Membrane</keyword>
<evidence type="ECO:0000313" key="10">
    <source>
        <dbReference type="Proteomes" id="UP000219259"/>
    </source>
</evidence>
<feature type="transmembrane region" description="Helical" evidence="6">
    <location>
        <begin position="660"/>
        <end position="685"/>
    </location>
</feature>
<evidence type="ECO:0000256" key="2">
    <source>
        <dbReference type="ARBA" id="ARBA00022475"/>
    </source>
</evidence>
<dbReference type="EMBL" id="NSLJ01000012">
    <property type="protein sequence ID" value="PDP43933.1"/>
    <property type="molecule type" value="Genomic_DNA"/>
</dbReference>
<feature type="domain" description="ABC3 transporter permease C-terminal" evidence="7">
    <location>
        <begin position="287"/>
        <end position="403"/>
    </location>
</feature>
<organism evidence="9 10">
    <name type="scientific">Tannerella forsythia</name>
    <name type="common">Bacteroides forsythus</name>
    <dbReference type="NCBI Taxonomy" id="28112"/>
    <lineage>
        <taxon>Bacteria</taxon>
        <taxon>Pseudomonadati</taxon>
        <taxon>Bacteroidota</taxon>
        <taxon>Bacteroidia</taxon>
        <taxon>Bacteroidales</taxon>
        <taxon>Tannerellaceae</taxon>
        <taxon>Tannerella</taxon>
    </lineage>
</organism>
<keyword evidence="3 6" id="KW-0812">Transmembrane</keyword>
<reference evidence="9 10" key="1">
    <citation type="submission" date="2017-09" db="EMBL/GenBank/DDBJ databases">
        <title>Phase variable restriction modification systems are present in the genome sequences of periodontal pathogens Prevotella intermedia, Tannerella forsythia and Porphyromonas gingivalis.</title>
        <authorList>
            <person name="Haigh R.D."/>
            <person name="Crawford L."/>
            <person name="Ralph J."/>
            <person name="Wanford J."/>
            <person name="Vartoukian S.R."/>
            <person name="Hijazib K."/>
            <person name="Wade W."/>
            <person name="Oggioni M.R."/>
        </authorList>
    </citation>
    <scope>NUCLEOTIDE SEQUENCE [LARGE SCALE GENOMIC DNA]</scope>
    <source>
        <strain evidence="9 10">WW11663</strain>
    </source>
</reference>
<evidence type="ECO:0000256" key="6">
    <source>
        <dbReference type="SAM" id="Phobius"/>
    </source>
</evidence>
<dbReference type="RefSeq" id="WP_097531163.1">
    <property type="nucleotide sequence ID" value="NZ_NSLJ01000012.1"/>
</dbReference>
<feature type="domain" description="MacB-like periplasmic core" evidence="8">
    <location>
        <begin position="19"/>
        <end position="227"/>
    </location>
</feature>
<sequence length="786" mass="89235">MKTIYRNLLSVIRRFKMATLLNVAGLSVAFAAFMVIMMQVDYDRTFDTSDPNHDRIFRVEFMYQENVQVVINRPLAEAFFASSPHIVAGALSSPYSADLFFFVENHGVKQFYEEKFMQVSPEYTDVFTFDFVEGTKDVLKQPDHVMIPLSMAQKLFGNQPAVGRQLTGRHSNITVGAVYRDFPANTLVRNIVYATIPENENKTNWGNWNYQMFVRMDDPDNMLSVYENFKKNNKANPQMIGQTDEVDWEKLNAALRFTPLTEVHYVTDAIFDFTPKASRQTLRVLFAIAIVVIVIAGINFTNFSTALTPVRIKSINTQKVLGGSQGTIRRSLVLEAMLISLFSYVIAIGLVMWFARTELSLLVDADLSVASQPLIVGGTALIALLTGLLAGLYPSFYMTSFPPALVLKGSFGLSPKGRALRNALISVQFIASFALLIGASFMYLQNHFMQHTPLGYEKDALIVTNINSQINKSLDAFTNRMKEFAGVEDVTYAEQLLSSTDFYMSWGRDYQDKEIQYQVLPVDHSFLEVMGIPVTEGRDFRIEDTNTRYGAYVFNERARREFGLELGTMIDSTEVVGFMPDVKFASFRTEVTPMAFFVWGTQNWGHWPNHAYVKVKAGSDMRAAMEHVRTVLAEFDPEYPFNVRFFDDVLQQLYEKEGTLSMLITLFSMIAIFISIVGVFGLVVFDSEYRKKEIGIRKVFGSTTQQILVMFNKTYLKIVVVCFVFAAPAAYYAVVKWLENFAYKTPLYWWVFALSFAVVAFVTFATVTFQNWRAANANPVKSLRSE</sequence>
<dbReference type="Proteomes" id="UP000219259">
    <property type="component" value="Unassembled WGS sequence"/>
</dbReference>
<name>A0A2A6E944_TANFO</name>
<feature type="transmembrane region" description="Helical" evidence="6">
    <location>
        <begin position="419"/>
        <end position="444"/>
    </location>
</feature>
<feature type="transmembrane region" description="Helical" evidence="6">
    <location>
        <begin position="284"/>
        <end position="310"/>
    </location>
</feature>
<dbReference type="InterPro" id="IPR025857">
    <property type="entry name" value="MacB_PCD"/>
</dbReference>
<evidence type="ECO:0000259" key="8">
    <source>
        <dbReference type="Pfam" id="PF12704"/>
    </source>
</evidence>
<feature type="transmembrane region" description="Helical" evidence="6">
    <location>
        <begin position="20"/>
        <end position="40"/>
    </location>
</feature>
<evidence type="ECO:0000256" key="3">
    <source>
        <dbReference type="ARBA" id="ARBA00022692"/>
    </source>
</evidence>
<dbReference type="Pfam" id="PF02687">
    <property type="entry name" value="FtsX"/>
    <property type="match status" value="2"/>
</dbReference>
<evidence type="ECO:0000313" key="9">
    <source>
        <dbReference type="EMBL" id="PDP43933.1"/>
    </source>
</evidence>
<gene>
    <name evidence="9" type="ORF">CLI86_06110</name>
</gene>
<accession>A0A2A6E944</accession>
<feature type="domain" description="ABC3 transporter permease C-terminal" evidence="7">
    <location>
        <begin position="666"/>
        <end position="779"/>
    </location>
</feature>
<keyword evidence="2" id="KW-1003">Cell membrane</keyword>
<proteinExistence type="predicted"/>
<dbReference type="GO" id="GO:0022857">
    <property type="term" value="F:transmembrane transporter activity"/>
    <property type="evidence" value="ECO:0007669"/>
    <property type="project" value="TreeGrafter"/>
</dbReference>
<keyword evidence="4 6" id="KW-1133">Transmembrane helix</keyword>
<feature type="transmembrane region" description="Helical" evidence="6">
    <location>
        <begin position="331"/>
        <end position="354"/>
    </location>
</feature>
<feature type="transmembrane region" description="Helical" evidence="6">
    <location>
        <begin position="747"/>
        <end position="769"/>
    </location>
</feature>
<dbReference type="GO" id="GO:0005886">
    <property type="term" value="C:plasma membrane"/>
    <property type="evidence" value="ECO:0007669"/>
    <property type="project" value="UniProtKB-SubCell"/>
</dbReference>
<comment type="caution">
    <text evidence="9">The sequence shown here is derived from an EMBL/GenBank/DDBJ whole genome shotgun (WGS) entry which is preliminary data.</text>
</comment>
<feature type="transmembrane region" description="Helical" evidence="6">
    <location>
        <begin position="374"/>
        <end position="398"/>
    </location>
</feature>
<feature type="domain" description="MacB-like periplasmic core" evidence="8">
    <location>
        <begin position="475"/>
        <end position="630"/>
    </location>
</feature>
<dbReference type="AlphaFoldDB" id="A0A2A6E944"/>
<evidence type="ECO:0000256" key="4">
    <source>
        <dbReference type="ARBA" id="ARBA00022989"/>
    </source>
</evidence>
<dbReference type="Pfam" id="PF12704">
    <property type="entry name" value="MacB_PCD"/>
    <property type="match status" value="2"/>
</dbReference>